<feature type="region of interest" description="Disordered" evidence="1">
    <location>
        <begin position="1"/>
        <end position="25"/>
    </location>
</feature>
<organism evidence="3 4">
    <name type="scientific">Salix viminalis</name>
    <name type="common">Common osier</name>
    <name type="synonym">Basket willow</name>
    <dbReference type="NCBI Taxonomy" id="40686"/>
    <lineage>
        <taxon>Eukaryota</taxon>
        <taxon>Viridiplantae</taxon>
        <taxon>Streptophyta</taxon>
        <taxon>Embryophyta</taxon>
        <taxon>Tracheophyta</taxon>
        <taxon>Spermatophyta</taxon>
        <taxon>Magnoliopsida</taxon>
        <taxon>eudicotyledons</taxon>
        <taxon>Gunneridae</taxon>
        <taxon>Pentapetalae</taxon>
        <taxon>rosids</taxon>
        <taxon>fabids</taxon>
        <taxon>Malpighiales</taxon>
        <taxon>Salicaceae</taxon>
        <taxon>Saliceae</taxon>
        <taxon>Salix</taxon>
    </lineage>
</organism>
<evidence type="ECO:0000256" key="1">
    <source>
        <dbReference type="SAM" id="MobiDB-lite"/>
    </source>
</evidence>
<proteinExistence type="predicted"/>
<reference evidence="3" key="1">
    <citation type="submission" date="2022-11" db="EMBL/GenBank/DDBJ databases">
        <authorList>
            <person name="Hyden B.L."/>
            <person name="Feng K."/>
            <person name="Yates T."/>
            <person name="Jawdy S."/>
            <person name="Smart L.B."/>
            <person name="Muchero W."/>
        </authorList>
    </citation>
    <scope>NUCLEOTIDE SEQUENCE</scope>
    <source>
        <tissue evidence="3">Shoot tip</tissue>
    </source>
</reference>
<dbReference type="EMBL" id="JAPFFL010000014">
    <property type="protein sequence ID" value="KAJ6678202.1"/>
    <property type="molecule type" value="Genomic_DNA"/>
</dbReference>
<accession>A0A9Q0NYF0</accession>
<name>A0A9Q0NYF0_SALVM</name>
<dbReference type="PANTHER" id="PTHR46774:SF3">
    <property type="entry name" value="CHROMATIN MODIFICATION-RELATED PROTEIN EAF1 A-RELATED"/>
    <property type="match status" value="1"/>
</dbReference>
<evidence type="ECO:0000313" key="3">
    <source>
        <dbReference type="EMBL" id="KAJ6678202.1"/>
    </source>
</evidence>
<protein>
    <submittedName>
        <fullName evidence="3">CHROMATIN MODIFICATION-RELATED PROTEIN EAF1 A-RELATED</fullName>
    </submittedName>
</protein>
<dbReference type="InterPro" id="IPR014012">
    <property type="entry name" value="HSA_dom"/>
</dbReference>
<dbReference type="PROSITE" id="PS51204">
    <property type="entry name" value="HSA"/>
    <property type="match status" value="1"/>
</dbReference>
<feature type="region of interest" description="Disordered" evidence="1">
    <location>
        <begin position="508"/>
        <end position="531"/>
    </location>
</feature>
<sequence length="531" mass="59690">MLADGSNSNRKNIYPSGHHGSIDPSIQELPNLMLSEKKSSAALDPQSCSKTHSKLVDKAHEDSVLEEARIIEAKRKRIAELSGGTVPSEIHRKSHWDFVLEEMAWLANDFAQERLWKMTAASQICRRAAFTSRLRVEEQHQHLKLKKVAYSLAKAVMQFWHSAEVYLSNNCQNFGLKNAKHESIIFDGNEFSVNKFGEIDKAVCKELEIQKPVKNIAHAIRGYALRFLKYNSSPVPSLQEEVPVTPERIADLGMMDISEYDHLTEESLFFAVSSAAMALYRLSIESHIMQSEKTHNSMQEEVDTSMYDTPADFGCHDNAYDDEDGETSAYYMHGVFEGSKQGKHDQKKWKNFTKSPSARSYDLGTDSPYGHRGTGPQQNVLKGKRPANNLNIGSIPTKRMRTASRQRFISSFTAGITGVLPQAPMKTDASSGDTNSFRDDQSTLHGGSQIHEKGYCLRAGIWQLDSTVHNDQTDNFRKRSECHHFDSNGNSGLYEQHTAKKPKIMKQLQDNAFDRHGANDLGPSHPRPFPG</sequence>
<keyword evidence="4" id="KW-1185">Reference proteome</keyword>
<comment type="caution">
    <text evidence="3">The sequence shown here is derived from an EMBL/GenBank/DDBJ whole genome shotgun (WGS) entry which is preliminary data.</text>
</comment>
<dbReference type="Proteomes" id="UP001151529">
    <property type="component" value="Chromosome 7"/>
</dbReference>
<dbReference type="GO" id="GO:0035267">
    <property type="term" value="C:NuA4 histone acetyltransferase complex"/>
    <property type="evidence" value="ECO:0007669"/>
    <property type="project" value="InterPro"/>
</dbReference>
<dbReference type="PANTHER" id="PTHR46774">
    <property type="entry name" value="CHROMATIN MODIFICATION-RELATED PROTEIN EAF1 A-RELATED"/>
    <property type="match status" value="1"/>
</dbReference>
<feature type="region of interest" description="Disordered" evidence="1">
    <location>
        <begin position="423"/>
        <end position="447"/>
    </location>
</feature>
<dbReference type="OrthoDB" id="372624at2759"/>
<reference evidence="3" key="2">
    <citation type="journal article" date="2023" name="Int. J. Mol. Sci.">
        <title>De Novo Assembly and Annotation of 11 Diverse Shrub Willow (Salix) Genomes Reveals Novel Gene Organization in Sex-Linked Regions.</title>
        <authorList>
            <person name="Hyden B."/>
            <person name="Feng K."/>
            <person name="Yates T.B."/>
            <person name="Jawdy S."/>
            <person name="Cereghino C."/>
            <person name="Smart L.B."/>
            <person name="Muchero W."/>
        </authorList>
    </citation>
    <scope>NUCLEOTIDE SEQUENCE [LARGE SCALE GENOMIC DNA]</scope>
    <source>
        <tissue evidence="3">Shoot tip</tissue>
    </source>
</reference>
<evidence type="ECO:0000259" key="2">
    <source>
        <dbReference type="PROSITE" id="PS51204"/>
    </source>
</evidence>
<gene>
    <name evidence="3" type="ORF">OIU85_008759</name>
</gene>
<feature type="compositionally biased region" description="Polar residues" evidence="1">
    <location>
        <begin position="1"/>
        <end position="11"/>
    </location>
</feature>
<evidence type="ECO:0000313" key="4">
    <source>
        <dbReference type="Proteomes" id="UP001151529"/>
    </source>
</evidence>
<feature type="region of interest" description="Disordered" evidence="1">
    <location>
        <begin position="342"/>
        <end position="393"/>
    </location>
</feature>
<dbReference type="Pfam" id="PF07529">
    <property type="entry name" value="HSA"/>
    <property type="match status" value="1"/>
</dbReference>
<feature type="domain" description="HSA" evidence="2">
    <location>
        <begin position="83"/>
        <end position="158"/>
    </location>
</feature>
<dbReference type="InterPro" id="IPR044798">
    <property type="entry name" value="EAF1A/B"/>
</dbReference>
<dbReference type="SMART" id="SM00573">
    <property type="entry name" value="HSA"/>
    <property type="match status" value="1"/>
</dbReference>
<dbReference type="AlphaFoldDB" id="A0A9Q0NYF0"/>